<dbReference type="OrthoDB" id="413122at2759"/>
<feature type="region of interest" description="Disordered" evidence="5">
    <location>
        <begin position="66"/>
        <end position="135"/>
    </location>
</feature>
<feature type="compositionally biased region" description="Acidic residues" evidence="5">
    <location>
        <begin position="192"/>
        <end position="206"/>
    </location>
</feature>
<evidence type="ECO:0000313" key="7">
    <source>
        <dbReference type="EMBL" id="KAJ8049116.1"/>
    </source>
</evidence>
<evidence type="ECO:0000256" key="5">
    <source>
        <dbReference type="SAM" id="MobiDB-lite"/>
    </source>
</evidence>
<feature type="compositionally biased region" description="Basic and acidic residues" evidence="5">
    <location>
        <begin position="153"/>
        <end position="176"/>
    </location>
</feature>
<keyword evidence="8" id="KW-1185">Reference proteome</keyword>
<feature type="domain" description="PHD-type" evidence="6">
    <location>
        <begin position="208"/>
        <end position="266"/>
    </location>
</feature>
<feature type="region of interest" description="Disordered" evidence="5">
    <location>
        <begin position="153"/>
        <end position="213"/>
    </location>
</feature>
<dbReference type="Proteomes" id="UP001152320">
    <property type="component" value="Chromosome 1"/>
</dbReference>
<gene>
    <name evidence="7" type="ORF">HOLleu_01712</name>
</gene>
<dbReference type="InterPro" id="IPR001965">
    <property type="entry name" value="Znf_PHD"/>
</dbReference>
<dbReference type="SUPFAM" id="SSF57903">
    <property type="entry name" value="FYVE/PHD zinc finger"/>
    <property type="match status" value="1"/>
</dbReference>
<dbReference type="InterPro" id="IPR011011">
    <property type="entry name" value="Znf_FYVE_PHD"/>
</dbReference>
<keyword evidence="2 4" id="KW-0863">Zinc-finger</keyword>
<evidence type="ECO:0000256" key="1">
    <source>
        <dbReference type="ARBA" id="ARBA00022723"/>
    </source>
</evidence>
<evidence type="ECO:0000313" key="8">
    <source>
        <dbReference type="Proteomes" id="UP001152320"/>
    </source>
</evidence>
<accession>A0A9Q1CQA8</accession>
<dbReference type="PROSITE" id="PS01359">
    <property type="entry name" value="ZF_PHD_1"/>
    <property type="match status" value="1"/>
</dbReference>
<dbReference type="AlphaFoldDB" id="A0A9Q1CQA8"/>
<proteinExistence type="predicted"/>
<dbReference type="GO" id="GO:0008270">
    <property type="term" value="F:zinc ion binding"/>
    <property type="evidence" value="ECO:0007669"/>
    <property type="project" value="UniProtKB-KW"/>
</dbReference>
<comment type="caution">
    <text evidence="7">The sequence shown here is derived from an EMBL/GenBank/DDBJ whole genome shotgun (WGS) entry which is preliminary data.</text>
</comment>
<feature type="region of interest" description="Disordered" evidence="5">
    <location>
        <begin position="1"/>
        <end position="20"/>
    </location>
</feature>
<evidence type="ECO:0000256" key="3">
    <source>
        <dbReference type="ARBA" id="ARBA00022833"/>
    </source>
</evidence>
<sequence length="266" mass="30965">MQQGRSSQAVGVSSQTKESDSKIALKVLQGTFTAEKLWLFNKRLQERWDIKTDELFNTWKLLKTGSDGNNIDSSSNTTTTTTNNNNNNNNNNDNTEDGSESNGRQISSNPFDQHLRYPTRSSNLTEKKQREALPHAISGRAFLKYLNYNKQEKERVERKKEENKRKREASRAQKTEKSKRKKVQPPPQEHLSDEDEYDNDEEEEEINPNKCPKCSRMYDSDENQWVGCETCDRWFHKSCTDIEGANKMSNSELNELEWLCEYCTEE</sequence>
<dbReference type="PROSITE" id="PS50016">
    <property type="entry name" value="ZF_PHD_2"/>
    <property type="match status" value="1"/>
</dbReference>
<dbReference type="Gene3D" id="3.30.40.10">
    <property type="entry name" value="Zinc/RING finger domain, C3HC4 (zinc finger)"/>
    <property type="match status" value="1"/>
</dbReference>
<organism evidence="7 8">
    <name type="scientific">Holothuria leucospilota</name>
    <name type="common">Black long sea cucumber</name>
    <name type="synonym">Mertensiothuria leucospilota</name>
    <dbReference type="NCBI Taxonomy" id="206669"/>
    <lineage>
        <taxon>Eukaryota</taxon>
        <taxon>Metazoa</taxon>
        <taxon>Echinodermata</taxon>
        <taxon>Eleutherozoa</taxon>
        <taxon>Echinozoa</taxon>
        <taxon>Holothuroidea</taxon>
        <taxon>Aspidochirotacea</taxon>
        <taxon>Aspidochirotida</taxon>
        <taxon>Holothuriidae</taxon>
        <taxon>Holothuria</taxon>
    </lineage>
</organism>
<feature type="compositionally biased region" description="Polar residues" evidence="5">
    <location>
        <begin position="1"/>
        <end position="16"/>
    </location>
</feature>
<dbReference type="SMART" id="SM00249">
    <property type="entry name" value="PHD"/>
    <property type="match status" value="1"/>
</dbReference>
<dbReference type="Pfam" id="PF00628">
    <property type="entry name" value="PHD"/>
    <property type="match status" value="1"/>
</dbReference>
<keyword evidence="1" id="KW-0479">Metal-binding</keyword>
<evidence type="ECO:0000256" key="2">
    <source>
        <dbReference type="ARBA" id="ARBA00022771"/>
    </source>
</evidence>
<evidence type="ECO:0000259" key="6">
    <source>
        <dbReference type="PROSITE" id="PS50016"/>
    </source>
</evidence>
<dbReference type="InterPro" id="IPR013083">
    <property type="entry name" value="Znf_RING/FYVE/PHD"/>
</dbReference>
<protein>
    <recommendedName>
        <fullName evidence="6">PHD-type domain-containing protein</fullName>
    </recommendedName>
</protein>
<dbReference type="EMBL" id="JAIZAY010000001">
    <property type="protein sequence ID" value="KAJ8049116.1"/>
    <property type="molecule type" value="Genomic_DNA"/>
</dbReference>
<evidence type="ECO:0000256" key="4">
    <source>
        <dbReference type="PROSITE-ProRule" id="PRU00146"/>
    </source>
</evidence>
<dbReference type="InterPro" id="IPR019787">
    <property type="entry name" value="Znf_PHD-finger"/>
</dbReference>
<name>A0A9Q1CQA8_HOLLE</name>
<feature type="compositionally biased region" description="Low complexity" evidence="5">
    <location>
        <begin position="66"/>
        <end position="93"/>
    </location>
</feature>
<reference evidence="7" key="1">
    <citation type="submission" date="2021-10" db="EMBL/GenBank/DDBJ databases">
        <title>Tropical sea cucumber genome reveals ecological adaptation and Cuvierian tubules defense mechanism.</title>
        <authorList>
            <person name="Chen T."/>
        </authorList>
    </citation>
    <scope>NUCLEOTIDE SEQUENCE</scope>
    <source>
        <strain evidence="7">Nanhai2018</strain>
        <tissue evidence="7">Muscle</tissue>
    </source>
</reference>
<dbReference type="InterPro" id="IPR019786">
    <property type="entry name" value="Zinc_finger_PHD-type_CS"/>
</dbReference>
<keyword evidence="3" id="KW-0862">Zinc</keyword>